<sequence length="386" mass="41218">MIDKQILLLPGPTPVPPRVALAMARPAINHRGPEFAELLHTVTQGLKKVFKTNNEIVILTASGTGGMEAAVANLLSPGDKALVITIGAFGERFVKIARRFGVEAEVLAFPYGQAADPVAIAERLAQDKAGEIKAILVQHNETSTGVLNDIEAISRARGDHPALLVVDAISGLAAADLRVDEWGIDVAIAGSQKAFMLPPGLTMLSLSDRAWQAVERCRNNRYYLDLKAARDYGIKGQTPYTPAVSLLYGLKEALAMLEEETLEGSFRRHACLRDMVRAGVKALGLELLAKDQVASPSVTAVKVPAGLKPSAITVPLREKHGVVVAGGQGQVKDRVFRIGHLGYVNHMDILSGLVALEEVLVSLGVASLRGAGVAKALEVYQKWKEA</sequence>
<keyword evidence="13" id="KW-1185">Reference proteome</keyword>
<reference evidence="12 13" key="1">
    <citation type="submission" date="2017-04" db="EMBL/GenBank/DDBJ databases">
        <authorList>
            <person name="Afonso C.L."/>
            <person name="Miller P.J."/>
            <person name="Scott M.A."/>
            <person name="Spackman E."/>
            <person name="Goraichik I."/>
            <person name="Dimitrov K.M."/>
            <person name="Suarez D.L."/>
            <person name="Swayne D.E."/>
        </authorList>
    </citation>
    <scope>NUCLEOTIDE SEQUENCE [LARGE SCALE GENOMIC DNA]</scope>
    <source>
        <strain evidence="12 13">ToBE</strain>
    </source>
</reference>
<dbReference type="RefSeq" id="WP_084662947.1">
    <property type="nucleotide sequence ID" value="NZ_LT838272.1"/>
</dbReference>
<dbReference type="Gene3D" id="3.40.640.10">
    <property type="entry name" value="Type I PLP-dependent aspartate aminotransferase-like (Major domain)"/>
    <property type="match status" value="1"/>
</dbReference>
<dbReference type="InterPro" id="IPR024169">
    <property type="entry name" value="SP_NH2Trfase/AEP_transaminase"/>
</dbReference>
<dbReference type="GO" id="GO:0004760">
    <property type="term" value="F:L-serine-pyruvate transaminase activity"/>
    <property type="evidence" value="ECO:0007669"/>
    <property type="project" value="TreeGrafter"/>
</dbReference>
<dbReference type="InterPro" id="IPR015422">
    <property type="entry name" value="PyrdxlP-dep_Trfase_small"/>
</dbReference>
<comment type="similarity">
    <text evidence="2 9">Belongs to the class-V pyridoxal-phosphate-dependent aminotransferase family.</text>
</comment>
<dbReference type="SUPFAM" id="SSF53383">
    <property type="entry name" value="PLP-dependent transferases"/>
    <property type="match status" value="1"/>
</dbReference>
<dbReference type="FunFam" id="3.40.640.10:FF:000054">
    <property type="entry name" value="Serine--glyoxylate aminotransferase"/>
    <property type="match status" value="1"/>
</dbReference>
<keyword evidence="12" id="KW-0808">Transferase</keyword>
<evidence type="ECO:0000256" key="4">
    <source>
        <dbReference type="ARBA" id="ARBA00022898"/>
    </source>
</evidence>
<evidence type="ECO:0000256" key="9">
    <source>
        <dbReference type="RuleBase" id="RU004075"/>
    </source>
</evidence>
<organism evidence="12 13">
    <name type="scientific">Thermanaeromonas toyohensis ToBE</name>
    <dbReference type="NCBI Taxonomy" id="698762"/>
    <lineage>
        <taxon>Bacteria</taxon>
        <taxon>Bacillati</taxon>
        <taxon>Bacillota</taxon>
        <taxon>Clostridia</taxon>
        <taxon>Neomoorellales</taxon>
        <taxon>Neomoorellaceae</taxon>
        <taxon>Thermanaeromonas</taxon>
    </lineage>
</organism>
<feature type="modified residue" description="N6-(pyridoxal phosphate)lysine" evidence="8">
    <location>
        <position position="193"/>
    </location>
</feature>
<dbReference type="PIRSF" id="PIRSF000524">
    <property type="entry name" value="SPT"/>
    <property type="match status" value="1"/>
</dbReference>
<evidence type="ECO:0000259" key="11">
    <source>
        <dbReference type="Pfam" id="PF00266"/>
    </source>
</evidence>
<evidence type="ECO:0000256" key="10">
    <source>
        <dbReference type="RuleBase" id="RU004504"/>
    </source>
</evidence>
<evidence type="ECO:0000256" key="1">
    <source>
        <dbReference type="ARBA" id="ARBA00001933"/>
    </source>
</evidence>
<evidence type="ECO:0000256" key="5">
    <source>
        <dbReference type="ARBA" id="ARBA00054899"/>
    </source>
</evidence>
<dbReference type="Proteomes" id="UP000192569">
    <property type="component" value="Chromosome I"/>
</dbReference>
<keyword evidence="4 8" id="KW-0663">Pyridoxal phosphate</keyword>
<dbReference type="Gene3D" id="3.90.1150.10">
    <property type="entry name" value="Aspartate Aminotransferase, domain 1"/>
    <property type="match status" value="1"/>
</dbReference>
<dbReference type="InterPro" id="IPR015421">
    <property type="entry name" value="PyrdxlP-dep_Trfase_major"/>
</dbReference>
<feature type="binding site" evidence="7">
    <location>
        <position position="337"/>
    </location>
    <ligand>
        <name>substrate</name>
    </ligand>
</feature>
<dbReference type="PROSITE" id="PS00595">
    <property type="entry name" value="AA_TRANSFER_CLASS_5"/>
    <property type="match status" value="1"/>
</dbReference>
<evidence type="ECO:0000256" key="2">
    <source>
        <dbReference type="ARBA" id="ARBA00009236"/>
    </source>
</evidence>
<dbReference type="GO" id="GO:0008453">
    <property type="term" value="F:alanine-glyoxylate transaminase activity"/>
    <property type="evidence" value="ECO:0007669"/>
    <property type="project" value="TreeGrafter"/>
</dbReference>
<evidence type="ECO:0000256" key="6">
    <source>
        <dbReference type="ARBA" id="ARBA00079151"/>
    </source>
</evidence>
<dbReference type="PANTHER" id="PTHR21152:SF40">
    <property type="entry name" value="ALANINE--GLYOXYLATE AMINOTRANSFERASE"/>
    <property type="match status" value="1"/>
</dbReference>
<comment type="function">
    <text evidence="5">Soluble hydrogenase catalyzes both production and consumption of hydrogen from suitable artificial electron donors or acceptors. This subunit catalyzes the tritium-exchange activity.</text>
</comment>
<feature type="domain" description="Aminotransferase class V" evidence="11">
    <location>
        <begin position="27"/>
        <end position="328"/>
    </location>
</feature>
<dbReference type="InterPro" id="IPR020578">
    <property type="entry name" value="Aminotrans_V_PyrdxlP_BS"/>
</dbReference>
<comment type="cofactor">
    <cofactor evidence="1 8 10">
        <name>pyridoxal 5'-phosphate</name>
        <dbReference type="ChEBI" id="CHEBI:597326"/>
    </cofactor>
</comment>
<comment type="subunit">
    <text evidence="3">Heterodimer of a large and a small subunit.</text>
</comment>
<dbReference type="EMBL" id="LT838272">
    <property type="protein sequence ID" value="SMB88596.1"/>
    <property type="molecule type" value="Genomic_DNA"/>
</dbReference>
<accession>A0A1W1V5K4</accession>
<protein>
    <recommendedName>
        <fullName evidence="6">Tritium exchange subunit</fullName>
    </recommendedName>
</protein>
<dbReference type="InterPro" id="IPR000192">
    <property type="entry name" value="Aminotrans_V_dom"/>
</dbReference>
<name>A0A1W1V5K4_9FIRM</name>
<gene>
    <name evidence="12" type="ORF">SAMN00808754_0028</name>
</gene>
<dbReference type="OrthoDB" id="389074at2"/>
<evidence type="ECO:0000256" key="7">
    <source>
        <dbReference type="PIRSR" id="PIRSR000524-1"/>
    </source>
</evidence>
<evidence type="ECO:0000256" key="3">
    <source>
        <dbReference type="ARBA" id="ARBA00011771"/>
    </source>
</evidence>
<evidence type="ECO:0000313" key="12">
    <source>
        <dbReference type="EMBL" id="SMB88596.1"/>
    </source>
</evidence>
<dbReference type="PANTHER" id="PTHR21152">
    <property type="entry name" value="AMINOTRANSFERASE CLASS V"/>
    <property type="match status" value="1"/>
</dbReference>
<dbReference type="GO" id="GO:0019265">
    <property type="term" value="P:glycine biosynthetic process, by transamination of glyoxylate"/>
    <property type="evidence" value="ECO:0007669"/>
    <property type="project" value="TreeGrafter"/>
</dbReference>
<evidence type="ECO:0000313" key="13">
    <source>
        <dbReference type="Proteomes" id="UP000192569"/>
    </source>
</evidence>
<dbReference type="InterPro" id="IPR015424">
    <property type="entry name" value="PyrdxlP-dep_Trfase"/>
</dbReference>
<proteinExistence type="inferred from homology"/>
<dbReference type="STRING" id="698762.SAMN00808754_0028"/>
<evidence type="ECO:0000256" key="8">
    <source>
        <dbReference type="PIRSR" id="PIRSR000524-50"/>
    </source>
</evidence>
<dbReference type="Pfam" id="PF00266">
    <property type="entry name" value="Aminotran_5"/>
    <property type="match status" value="1"/>
</dbReference>
<keyword evidence="12" id="KW-0032">Aminotransferase</keyword>
<dbReference type="AlphaFoldDB" id="A0A1W1V5K4"/>